<dbReference type="PANTHER" id="PTHR30203:SF32">
    <property type="entry name" value="CATION EFFLUX SYSTEM PROTEIN CUSC"/>
    <property type="match status" value="1"/>
</dbReference>
<accession>A0A7S9WX57</accession>
<dbReference type="Gene3D" id="2.20.200.10">
    <property type="entry name" value="Outer membrane efflux proteins (OEP)"/>
    <property type="match status" value="1"/>
</dbReference>
<gene>
    <name evidence="3" type="ORF">CVT08_04805</name>
</gene>
<name>A0A7S9WX57_9BACT</name>
<dbReference type="GO" id="GO:0015562">
    <property type="term" value="F:efflux transmembrane transporter activity"/>
    <property type="evidence" value="ECO:0007669"/>
    <property type="project" value="InterPro"/>
</dbReference>
<dbReference type="RefSeq" id="WP_107856175.1">
    <property type="nucleotide sequence ID" value="NZ_CP060705.1"/>
</dbReference>
<keyword evidence="2" id="KW-0175">Coiled coil</keyword>
<reference evidence="3 4" key="1">
    <citation type="journal article" date="2018" name="Emerg. Microbes Infect.">
        <title>Genomic analysis of oral Campylobacter concisus strains identified a potential bacterial molecular marker associated with active Crohn's disease.</title>
        <authorList>
            <person name="Liu F."/>
            <person name="Ma R."/>
            <person name="Tay C.Y.A."/>
            <person name="Octavia S."/>
            <person name="Lan R."/>
            <person name="Chung H.K.L."/>
            <person name="Riordan S.M."/>
            <person name="Grimm M.C."/>
            <person name="Leong R.W."/>
            <person name="Tanaka M.M."/>
            <person name="Connor S."/>
            <person name="Zhang L."/>
        </authorList>
    </citation>
    <scope>NUCLEOTIDE SEQUENCE [LARGE SCALE GENOMIC DNA]</scope>
    <source>
        <strain evidence="3 4">P13UCO-S1</strain>
    </source>
</reference>
<dbReference type="AlphaFoldDB" id="A0A7S9WX57"/>
<protein>
    <submittedName>
        <fullName evidence="3">TolC family protein</fullName>
    </submittedName>
</protein>
<feature type="coiled-coil region" evidence="2">
    <location>
        <begin position="203"/>
        <end position="237"/>
    </location>
</feature>
<evidence type="ECO:0000256" key="2">
    <source>
        <dbReference type="SAM" id="Coils"/>
    </source>
</evidence>
<evidence type="ECO:0000256" key="1">
    <source>
        <dbReference type="ARBA" id="ARBA00007613"/>
    </source>
</evidence>
<dbReference type="PANTHER" id="PTHR30203">
    <property type="entry name" value="OUTER MEMBRANE CATION EFFLUX PROTEIN"/>
    <property type="match status" value="1"/>
</dbReference>
<organism evidence="3 4">
    <name type="scientific">Campylobacter concisus</name>
    <dbReference type="NCBI Taxonomy" id="199"/>
    <lineage>
        <taxon>Bacteria</taxon>
        <taxon>Pseudomonadati</taxon>
        <taxon>Campylobacterota</taxon>
        <taxon>Epsilonproteobacteria</taxon>
        <taxon>Campylobacterales</taxon>
        <taxon>Campylobacteraceae</taxon>
        <taxon>Campylobacter</taxon>
    </lineage>
</organism>
<evidence type="ECO:0000313" key="4">
    <source>
        <dbReference type="Proteomes" id="UP000594707"/>
    </source>
</evidence>
<dbReference type="Gene3D" id="1.20.1600.10">
    <property type="entry name" value="Outer membrane efflux proteins (OEP)"/>
    <property type="match status" value="1"/>
</dbReference>
<dbReference type="EMBL" id="CP060705">
    <property type="protein sequence ID" value="QPH96607.1"/>
    <property type="molecule type" value="Genomic_DNA"/>
</dbReference>
<dbReference type="Pfam" id="PF02321">
    <property type="entry name" value="OEP"/>
    <property type="match status" value="2"/>
</dbReference>
<dbReference type="PROSITE" id="PS51257">
    <property type="entry name" value="PROKAR_LIPOPROTEIN"/>
    <property type="match status" value="1"/>
</dbReference>
<dbReference type="SUPFAM" id="SSF56954">
    <property type="entry name" value="Outer membrane efflux proteins (OEP)"/>
    <property type="match status" value="1"/>
</dbReference>
<evidence type="ECO:0000313" key="3">
    <source>
        <dbReference type="EMBL" id="QPH96607.1"/>
    </source>
</evidence>
<sequence>MKFLSLALVLVLSGCAVKNIDENYKQILLEDNASRELNLDTSWWKQYEQSYLDELVALALKNNTDLAKAAINVNKALAQAGVLQANFIPSFNAGFEAGSSKNIKEGGASSRSFGSSIGLSYELDLWQKLANSKDAAMFEADASKFDLEASKLSVINSVADAYFQILYLNESIKTYEQILEIYNELNKIVGLKFELGKEEALSLKQINSQQLNAQNKIESAKKELVNAKKTLRILLNERPEFELKFEGLTLSPVKRVGVDLDVPTSTIANRPDLRAAIYRIEEGILNYKASQKEFYPTITLGASLKSSTNKKEEAFSLKFLNGNIALNLPFLNYHKLKSNLKVSEANFELAKLNYISTLNSALNEIDAFYKGYLNDEALLTNYQEQIKNYEEISKIYELKYSYGKVELKQFLEAKNSELEAKIGLLKAKYTLLQDELNIYKAMAGKFNWIKI</sequence>
<dbReference type="InterPro" id="IPR010131">
    <property type="entry name" value="MdtP/NodT-like"/>
</dbReference>
<feature type="coiled-coil region" evidence="2">
    <location>
        <begin position="372"/>
        <end position="435"/>
    </location>
</feature>
<proteinExistence type="inferred from homology"/>
<comment type="similarity">
    <text evidence="1">Belongs to the outer membrane factor (OMF) (TC 1.B.17) family.</text>
</comment>
<dbReference type="Proteomes" id="UP000594707">
    <property type="component" value="Chromosome"/>
</dbReference>
<dbReference type="InterPro" id="IPR003423">
    <property type="entry name" value="OMP_efflux"/>
</dbReference>